<name>A0A8J7CE72_9BACT</name>
<protein>
    <submittedName>
        <fullName evidence="1">Uncharacterized protein</fullName>
    </submittedName>
</protein>
<comment type="caution">
    <text evidence="1">The sequence shown here is derived from an EMBL/GenBank/DDBJ whole genome shotgun (WGS) entry which is preliminary data.</text>
</comment>
<accession>A0A8J7CE72</accession>
<dbReference type="Proteomes" id="UP000648239">
    <property type="component" value="Unassembled WGS sequence"/>
</dbReference>
<dbReference type="AlphaFoldDB" id="A0A8J7CE72"/>
<sequence>MPARLRQFISYLFGKRSELQQLDLKDRDGSFLAYEGNGRVAALQHVFGPNDGIAVEVEEYRFRRPGRILKALHKLRRMNGLEA</sequence>
<dbReference type="EMBL" id="JACXWD010000016">
    <property type="protein sequence ID" value="MBD3867784.1"/>
    <property type="molecule type" value="Genomic_DNA"/>
</dbReference>
<proteinExistence type="predicted"/>
<gene>
    <name evidence="1" type="ORF">IFK94_06655</name>
</gene>
<organism evidence="1 2">
    <name type="scientific">Candidatus Polarisedimenticola svalbardensis</name>
    <dbReference type="NCBI Taxonomy" id="2886004"/>
    <lineage>
        <taxon>Bacteria</taxon>
        <taxon>Pseudomonadati</taxon>
        <taxon>Acidobacteriota</taxon>
        <taxon>Candidatus Polarisedimenticolia</taxon>
        <taxon>Candidatus Polarisedimenticolales</taxon>
        <taxon>Candidatus Polarisedimenticolaceae</taxon>
        <taxon>Candidatus Polarisedimenticola</taxon>
    </lineage>
</organism>
<evidence type="ECO:0000313" key="1">
    <source>
        <dbReference type="EMBL" id="MBD3867784.1"/>
    </source>
</evidence>
<evidence type="ECO:0000313" key="2">
    <source>
        <dbReference type="Proteomes" id="UP000648239"/>
    </source>
</evidence>
<reference evidence="1 2" key="1">
    <citation type="submission" date="2020-08" db="EMBL/GenBank/DDBJ databases">
        <title>Acidobacteriota in marine sediments use diverse sulfur dissimilation pathways.</title>
        <authorList>
            <person name="Wasmund K."/>
        </authorList>
    </citation>
    <scope>NUCLEOTIDE SEQUENCE [LARGE SCALE GENOMIC DNA]</scope>
    <source>
        <strain evidence="1">MAG AM4</strain>
    </source>
</reference>